<dbReference type="EMBL" id="JAIOUQ010000013">
    <property type="protein sequence ID" value="MBZ2166402.1"/>
    <property type="molecule type" value="Genomic_DNA"/>
</dbReference>
<keyword evidence="1" id="KW-1133">Transmembrane helix</keyword>
<dbReference type="AlphaFoldDB" id="A0A8T5UQY8"/>
<keyword evidence="3" id="KW-1185">Reference proteome</keyword>
<dbReference type="RefSeq" id="WP_223791954.1">
    <property type="nucleotide sequence ID" value="NZ_JAIOUQ010000013.1"/>
</dbReference>
<organism evidence="2 3">
    <name type="scientific">Methanobacterium spitsbergense</name>
    <dbReference type="NCBI Taxonomy" id="2874285"/>
    <lineage>
        <taxon>Archaea</taxon>
        <taxon>Methanobacteriati</taxon>
        <taxon>Methanobacteriota</taxon>
        <taxon>Methanomada group</taxon>
        <taxon>Methanobacteria</taxon>
        <taxon>Methanobacteriales</taxon>
        <taxon>Methanobacteriaceae</taxon>
        <taxon>Methanobacterium</taxon>
    </lineage>
</organism>
<name>A0A8T5UQY8_9EURY</name>
<dbReference type="Proteomes" id="UP000825933">
    <property type="component" value="Unassembled WGS sequence"/>
</dbReference>
<keyword evidence="1" id="KW-0812">Transmembrane</keyword>
<keyword evidence="1" id="KW-0472">Membrane</keyword>
<evidence type="ECO:0000313" key="3">
    <source>
        <dbReference type="Proteomes" id="UP000825933"/>
    </source>
</evidence>
<evidence type="ECO:0000256" key="1">
    <source>
        <dbReference type="SAM" id="Phobius"/>
    </source>
</evidence>
<protein>
    <submittedName>
        <fullName evidence="2">Uncharacterized protein</fullName>
    </submittedName>
</protein>
<comment type="caution">
    <text evidence="2">The sequence shown here is derived from an EMBL/GenBank/DDBJ whole genome shotgun (WGS) entry which is preliminary data.</text>
</comment>
<accession>A0A8T5UQY8</accession>
<evidence type="ECO:0000313" key="2">
    <source>
        <dbReference type="EMBL" id="MBZ2166402.1"/>
    </source>
</evidence>
<reference evidence="3" key="1">
    <citation type="journal article" date="2022" name="Microbiol. Resour. Announc.">
        <title>Draft Genome Sequence of a Methanogenic Archaeon from West Spitsbergen Permafrost.</title>
        <authorList>
            <person name="Trubitsyn V."/>
            <person name="Rivkina E."/>
            <person name="Shcherbakova V."/>
        </authorList>
    </citation>
    <scope>NUCLEOTIDE SEQUENCE [LARGE SCALE GENOMIC DNA]</scope>
    <source>
        <strain evidence="3">VT</strain>
    </source>
</reference>
<proteinExistence type="predicted"/>
<gene>
    <name evidence="2" type="ORF">K8N75_10170</name>
</gene>
<sequence>MDSTVKIFFVAVVLLYTVLGVGAIGLLQDHFITDNVATINQVNSSTNNAINNLNEQINPQTEYISSEKAINVVHKKVPYYDYTSYSTKLVQNGQHPYYLVNAYDLNPNSTNYKNGIGGAKVDAQSGKLLDNGTITQIETP</sequence>
<feature type="transmembrane region" description="Helical" evidence="1">
    <location>
        <begin position="7"/>
        <end position="27"/>
    </location>
</feature>